<evidence type="ECO:0000313" key="1">
    <source>
        <dbReference type="EMBL" id="XCG47358.1"/>
    </source>
</evidence>
<dbReference type="RefSeq" id="WP_353645089.1">
    <property type="nucleotide sequence ID" value="NZ_CP159253.1"/>
</dbReference>
<reference evidence="1" key="1">
    <citation type="submission" date="2024-06" db="EMBL/GenBank/DDBJ databases">
        <title>Mesorhizobium karijinii sp. nov., a symbiont of the iconic Swainsona formosa from arid Australia.</title>
        <authorList>
            <person name="Hill Y.J."/>
            <person name="Watkin E.L.J."/>
            <person name="O'Hara G.W."/>
            <person name="Terpolilli J."/>
            <person name="Tye M.L."/>
            <person name="Kohlmeier M.G."/>
        </authorList>
    </citation>
    <scope>NUCLEOTIDE SEQUENCE</scope>
    <source>
        <strain evidence="1">WSM2240</strain>
    </source>
</reference>
<sequence>MIDRTEDRFGLKPPHLAADSAYASAANLAWLSRNGRSRRIFGVRQIQPDGTFSRVDFTFDPRDEPIHLPRRQTAGAVPAQLHDTSDGDHQCRHAALPRKPTRLRSLRAKAAMLPHMAFRKIRRDLHEMPAMWPEPSPTPEYERSRHRRKKVDHLAAWTPRLRGPSGARNEFLLAATAQNLRKLAKLRPMTAAMP</sequence>
<proteinExistence type="predicted"/>
<evidence type="ECO:0008006" key="2">
    <source>
        <dbReference type="Google" id="ProtNLM"/>
    </source>
</evidence>
<dbReference type="AlphaFoldDB" id="A0AAU8CLZ7"/>
<accession>A0AAU8CLZ7</accession>
<name>A0AAU8CLZ7_9HYPH</name>
<organism evidence="1">
    <name type="scientific">Mesorhizobium sp. WSM2240</name>
    <dbReference type="NCBI Taxonomy" id="3228851"/>
    <lineage>
        <taxon>Bacteria</taxon>
        <taxon>Pseudomonadati</taxon>
        <taxon>Pseudomonadota</taxon>
        <taxon>Alphaproteobacteria</taxon>
        <taxon>Hyphomicrobiales</taxon>
        <taxon>Phyllobacteriaceae</taxon>
        <taxon>Mesorhizobium</taxon>
    </lineage>
</organism>
<dbReference type="EMBL" id="CP159253">
    <property type="protein sequence ID" value="XCG47358.1"/>
    <property type="molecule type" value="Genomic_DNA"/>
</dbReference>
<gene>
    <name evidence="1" type="ORF">ABVK50_19010</name>
</gene>
<protein>
    <recommendedName>
        <fullName evidence="2">Transposase DDE domain-containing protein</fullName>
    </recommendedName>
</protein>